<dbReference type="CDD" id="cd00364">
    <property type="entry name" value="Ribosomal_uS17"/>
    <property type="match status" value="1"/>
</dbReference>
<dbReference type="PANTHER" id="PTHR10744:SF1">
    <property type="entry name" value="SMALL RIBOSOMAL SUBUNIT PROTEIN US17M"/>
    <property type="match status" value="1"/>
</dbReference>
<dbReference type="GO" id="GO:0006412">
    <property type="term" value="P:translation"/>
    <property type="evidence" value="ECO:0007669"/>
    <property type="project" value="UniProtKB-UniRule"/>
</dbReference>
<dbReference type="GO" id="GO:0022627">
    <property type="term" value="C:cytosolic small ribosomal subunit"/>
    <property type="evidence" value="ECO:0007669"/>
    <property type="project" value="UniProtKB-UniRule"/>
</dbReference>
<dbReference type="InterPro" id="IPR019979">
    <property type="entry name" value="Ribosomal_uS17_CS"/>
</dbReference>
<proteinExistence type="inferred from homology"/>
<keyword evidence="3 6" id="KW-0694">RNA-binding</keyword>
<accession>A0AA49GLM6</accession>
<dbReference type="HAMAP" id="MF_01345_B">
    <property type="entry name" value="Ribosomal_uS17_B"/>
    <property type="match status" value="1"/>
</dbReference>
<reference evidence="8" key="1">
    <citation type="journal article" date="2023" name="Comput. Struct. Biotechnol. J.">
        <title>Discovery of a novel marine Bacteroidetes with a rich repertoire of carbohydrate-active enzymes.</title>
        <authorList>
            <person name="Chen B."/>
            <person name="Liu G."/>
            <person name="Chen Q."/>
            <person name="Wang H."/>
            <person name="Liu L."/>
            <person name="Tang K."/>
        </authorList>
    </citation>
    <scope>NUCLEOTIDE SEQUENCE</scope>
    <source>
        <strain evidence="8">TK19036</strain>
    </source>
</reference>
<evidence type="ECO:0000256" key="5">
    <source>
        <dbReference type="ARBA" id="ARBA00023274"/>
    </source>
</evidence>
<organism evidence="8">
    <name type="scientific">Roseihalotalea indica</name>
    <dbReference type="NCBI Taxonomy" id="2867963"/>
    <lineage>
        <taxon>Bacteria</taxon>
        <taxon>Pseudomonadati</taxon>
        <taxon>Bacteroidota</taxon>
        <taxon>Cytophagia</taxon>
        <taxon>Cytophagales</taxon>
        <taxon>Catalimonadaceae</taxon>
        <taxon>Roseihalotalea</taxon>
    </lineage>
</organism>
<dbReference type="GO" id="GO:0003735">
    <property type="term" value="F:structural constituent of ribosome"/>
    <property type="evidence" value="ECO:0007669"/>
    <property type="project" value="UniProtKB-UniRule"/>
</dbReference>
<dbReference type="AlphaFoldDB" id="A0AA49GLM6"/>
<reference evidence="8" key="2">
    <citation type="journal article" date="2024" name="Antonie Van Leeuwenhoek">
        <title>Roseihalotalea indica gen. nov., sp. nov., a halophilic Bacteroidetes from mesopelagic Southwest Indian Ocean with higher carbohydrate metabolic potential.</title>
        <authorList>
            <person name="Chen B."/>
            <person name="Zhang M."/>
            <person name="Lin D."/>
            <person name="Ye J."/>
            <person name="Tang K."/>
        </authorList>
    </citation>
    <scope>NUCLEOTIDE SEQUENCE</scope>
    <source>
        <strain evidence="8">TK19036</strain>
    </source>
</reference>
<keyword evidence="2 6" id="KW-0699">rRNA-binding</keyword>
<dbReference type="PRINTS" id="PR00973">
    <property type="entry name" value="RIBOSOMALS17"/>
</dbReference>
<comment type="similarity">
    <text evidence="1 6 7">Belongs to the universal ribosomal protein uS17 family.</text>
</comment>
<dbReference type="Gene3D" id="2.40.50.140">
    <property type="entry name" value="Nucleic acid-binding proteins"/>
    <property type="match status" value="1"/>
</dbReference>
<comment type="subunit">
    <text evidence="6">Part of the 30S ribosomal subunit.</text>
</comment>
<dbReference type="InterPro" id="IPR019984">
    <property type="entry name" value="Ribosomal_uS17_bact/chlr"/>
</dbReference>
<gene>
    <name evidence="6 8" type="primary">rpsQ</name>
    <name evidence="8" type="ORF">K4G66_00190</name>
</gene>
<sequence>MEQKERNLRKERIGQVLSNKMDKSVTVAVERKVQHPIYGKFVRKTTKFVAHDEKNECGIGDTVRIMETRPLSKRKRWRLVEIIERAK</sequence>
<dbReference type="InterPro" id="IPR012340">
    <property type="entry name" value="NA-bd_OB-fold"/>
</dbReference>
<keyword evidence="5 6" id="KW-0687">Ribonucleoprotein</keyword>
<dbReference type="PROSITE" id="PS00056">
    <property type="entry name" value="RIBOSOMAL_S17"/>
    <property type="match status" value="1"/>
</dbReference>
<comment type="function">
    <text evidence="6">One of the primary rRNA binding proteins, it binds specifically to the 5'-end of 16S ribosomal RNA.</text>
</comment>
<dbReference type="SUPFAM" id="SSF50249">
    <property type="entry name" value="Nucleic acid-binding proteins"/>
    <property type="match status" value="1"/>
</dbReference>
<evidence type="ECO:0000313" key="8">
    <source>
        <dbReference type="EMBL" id="WKN37130.1"/>
    </source>
</evidence>
<protein>
    <recommendedName>
        <fullName evidence="6">Small ribosomal subunit protein uS17</fullName>
    </recommendedName>
</protein>
<keyword evidence="4 6" id="KW-0689">Ribosomal protein</keyword>
<dbReference type="FunFam" id="2.40.50.140:FF:000123">
    <property type="entry name" value="30S ribosomal protein S17"/>
    <property type="match status" value="1"/>
</dbReference>
<name>A0AA49GLM6_9BACT</name>
<evidence type="ECO:0000256" key="4">
    <source>
        <dbReference type="ARBA" id="ARBA00022980"/>
    </source>
</evidence>
<evidence type="ECO:0000256" key="6">
    <source>
        <dbReference type="HAMAP-Rule" id="MF_01345"/>
    </source>
</evidence>
<dbReference type="EMBL" id="CP120682">
    <property type="protein sequence ID" value="WKN37130.1"/>
    <property type="molecule type" value="Genomic_DNA"/>
</dbReference>
<dbReference type="InterPro" id="IPR000266">
    <property type="entry name" value="Ribosomal_uS17"/>
</dbReference>
<dbReference type="PANTHER" id="PTHR10744">
    <property type="entry name" value="40S RIBOSOMAL PROTEIN S11 FAMILY MEMBER"/>
    <property type="match status" value="1"/>
</dbReference>
<dbReference type="NCBIfam" id="NF004123">
    <property type="entry name" value="PRK05610.1"/>
    <property type="match status" value="1"/>
</dbReference>
<evidence type="ECO:0000256" key="3">
    <source>
        <dbReference type="ARBA" id="ARBA00022884"/>
    </source>
</evidence>
<dbReference type="Pfam" id="PF00366">
    <property type="entry name" value="Ribosomal_S17"/>
    <property type="match status" value="1"/>
</dbReference>
<evidence type="ECO:0000256" key="2">
    <source>
        <dbReference type="ARBA" id="ARBA00022730"/>
    </source>
</evidence>
<dbReference type="NCBIfam" id="TIGR03635">
    <property type="entry name" value="uS17_bact"/>
    <property type="match status" value="1"/>
</dbReference>
<evidence type="ECO:0000256" key="7">
    <source>
        <dbReference type="RuleBase" id="RU003872"/>
    </source>
</evidence>
<dbReference type="GO" id="GO:0019843">
    <property type="term" value="F:rRNA binding"/>
    <property type="evidence" value="ECO:0007669"/>
    <property type="project" value="UniProtKB-UniRule"/>
</dbReference>
<evidence type="ECO:0000256" key="1">
    <source>
        <dbReference type="ARBA" id="ARBA00010254"/>
    </source>
</evidence>